<sequence>MNAKRIRQHLRAIGYCRVSTTDQADFGVSLDAQTEKIRGWCLANTYELVEVLVDRGLSGGRCDNRPALQEALKAVSRGDSLVVYSLSRLARSTRDTLMIAETLERKGADLVSLSERIDTTSSTGKMVFRMLAVLSEFERDVISERTSMAMAHMKSSGRYTGGFEPYGFRCVDGLLQVVPEEMQTVSLIHQLRKEGVSLRAIGKRLSESGITTRTGKAFLPVQIARILKGGNPCMDASTDIPTSLTDPSTAEGEAHAAHD</sequence>
<dbReference type="InterPro" id="IPR038109">
    <property type="entry name" value="DNA_bind_recomb_sf"/>
</dbReference>
<evidence type="ECO:0000313" key="8">
    <source>
        <dbReference type="Proteomes" id="UP001165069"/>
    </source>
</evidence>
<feature type="compositionally biased region" description="Polar residues" evidence="5">
    <location>
        <begin position="239"/>
        <end position="248"/>
    </location>
</feature>
<comment type="caution">
    <text evidence="7">The sequence shown here is derived from an EMBL/GenBank/DDBJ whole genome shotgun (WGS) entry which is preliminary data.</text>
</comment>
<dbReference type="InterPro" id="IPR011109">
    <property type="entry name" value="DNA_bind_recombinase_dom"/>
</dbReference>
<evidence type="ECO:0000313" key="7">
    <source>
        <dbReference type="EMBL" id="GLH74891.1"/>
    </source>
</evidence>
<evidence type="ECO:0000256" key="3">
    <source>
        <dbReference type="ARBA" id="ARBA00023172"/>
    </source>
</evidence>
<keyword evidence="2" id="KW-0238">DNA-binding</keyword>
<dbReference type="Gene3D" id="3.40.50.1390">
    <property type="entry name" value="Resolvase, N-terminal catalytic domain"/>
    <property type="match status" value="1"/>
</dbReference>
<evidence type="ECO:0000259" key="6">
    <source>
        <dbReference type="PROSITE" id="PS51736"/>
    </source>
</evidence>
<dbReference type="InterPro" id="IPR036162">
    <property type="entry name" value="Resolvase-like_N_sf"/>
</dbReference>
<evidence type="ECO:0000256" key="2">
    <source>
        <dbReference type="ARBA" id="ARBA00023125"/>
    </source>
</evidence>
<gene>
    <name evidence="7" type="ORF">GETHLI_33930</name>
</gene>
<dbReference type="PANTHER" id="PTHR30461">
    <property type="entry name" value="DNA-INVERTASE FROM LAMBDOID PROPHAGE"/>
    <property type="match status" value="1"/>
</dbReference>
<dbReference type="RefSeq" id="WP_285577693.1">
    <property type="nucleotide sequence ID" value="NZ_BSDE01000009.1"/>
</dbReference>
<dbReference type="PANTHER" id="PTHR30461:SF2">
    <property type="entry name" value="SERINE RECOMBINASE PINE-RELATED"/>
    <property type="match status" value="1"/>
</dbReference>
<reference evidence="7 8" key="1">
    <citation type="journal article" date="2023" name="Antonie Van Leeuwenhoek">
        <title>Mesoterricola silvestris gen. nov., sp. nov., Mesoterricola sediminis sp. nov., Geothrix oryzae sp. nov., Geothrix edaphica sp. nov., Geothrix rubra sp. nov., and Geothrix limicola sp. nov., six novel members of Acidobacteriota isolated from soils.</title>
        <authorList>
            <person name="Itoh H."/>
            <person name="Sugisawa Y."/>
            <person name="Mise K."/>
            <person name="Xu Z."/>
            <person name="Kuniyasu M."/>
            <person name="Ushijima N."/>
            <person name="Kawano K."/>
            <person name="Kobayashi E."/>
            <person name="Shiratori Y."/>
            <person name="Masuda Y."/>
            <person name="Senoo K."/>
        </authorList>
    </citation>
    <scope>NUCLEOTIDE SEQUENCE [LARGE SCALE GENOMIC DNA]</scope>
    <source>
        <strain evidence="7 8">Red804</strain>
    </source>
</reference>
<evidence type="ECO:0000256" key="1">
    <source>
        <dbReference type="ARBA" id="ARBA00022908"/>
    </source>
</evidence>
<dbReference type="Pfam" id="PF07508">
    <property type="entry name" value="Recombinase"/>
    <property type="match status" value="1"/>
</dbReference>
<protein>
    <recommendedName>
        <fullName evidence="6">Resolvase/invertase-type recombinase catalytic domain-containing protein</fullName>
    </recommendedName>
</protein>
<dbReference type="CDD" id="cd03768">
    <property type="entry name" value="SR_ResInv"/>
    <property type="match status" value="1"/>
</dbReference>
<dbReference type="PROSITE" id="PS00397">
    <property type="entry name" value="RECOMBINASES_1"/>
    <property type="match status" value="1"/>
</dbReference>
<dbReference type="EMBL" id="BSDE01000009">
    <property type="protein sequence ID" value="GLH74891.1"/>
    <property type="molecule type" value="Genomic_DNA"/>
</dbReference>
<dbReference type="Gene3D" id="3.90.1750.20">
    <property type="entry name" value="Putative Large Serine Recombinase, Chain B, Domain 2"/>
    <property type="match status" value="1"/>
</dbReference>
<evidence type="ECO:0000256" key="4">
    <source>
        <dbReference type="PROSITE-ProRule" id="PRU10137"/>
    </source>
</evidence>
<feature type="domain" description="Resolvase/invertase-type recombinase catalytic" evidence="6">
    <location>
        <begin position="11"/>
        <end position="157"/>
    </location>
</feature>
<accession>A0ABQ5QKT9</accession>
<dbReference type="Pfam" id="PF00239">
    <property type="entry name" value="Resolvase"/>
    <property type="match status" value="1"/>
</dbReference>
<dbReference type="InterPro" id="IPR006119">
    <property type="entry name" value="Resolv_N"/>
</dbReference>
<proteinExistence type="predicted"/>
<feature type="active site" description="O-(5'-phospho-DNA)-serine intermediate" evidence="4">
    <location>
        <position position="19"/>
    </location>
</feature>
<evidence type="ECO:0000256" key="5">
    <source>
        <dbReference type="SAM" id="MobiDB-lite"/>
    </source>
</evidence>
<dbReference type="InterPro" id="IPR050639">
    <property type="entry name" value="SSR_resolvase"/>
</dbReference>
<dbReference type="PROSITE" id="PS51736">
    <property type="entry name" value="RECOMBINASES_3"/>
    <property type="match status" value="1"/>
</dbReference>
<keyword evidence="1" id="KW-0229">DNA integration</keyword>
<name>A0ABQ5QKT9_9BACT</name>
<keyword evidence="3" id="KW-0233">DNA recombination</keyword>
<dbReference type="SUPFAM" id="SSF53041">
    <property type="entry name" value="Resolvase-like"/>
    <property type="match status" value="1"/>
</dbReference>
<feature type="region of interest" description="Disordered" evidence="5">
    <location>
        <begin position="237"/>
        <end position="259"/>
    </location>
</feature>
<keyword evidence="8" id="KW-1185">Reference proteome</keyword>
<organism evidence="7 8">
    <name type="scientific">Geothrix limicola</name>
    <dbReference type="NCBI Taxonomy" id="2927978"/>
    <lineage>
        <taxon>Bacteria</taxon>
        <taxon>Pseudomonadati</taxon>
        <taxon>Acidobacteriota</taxon>
        <taxon>Holophagae</taxon>
        <taxon>Holophagales</taxon>
        <taxon>Holophagaceae</taxon>
        <taxon>Geothrix</taxon>
    </lineage>
</organism>
<dbReference type="SMART" id="SM00857">
    <property type="entry name" value="Resolvase"/>
    <property type="match status" value="1"/>
</dbReference>
<dbReference type="Proteomes" id="UP001165069">
    <property type="component" value="Unassembled WGS sequence"/>
</dbReference>
<dbReference type="InterPro" id="IPR006118">
    <property type="entry name" value="Recombinase_CS"/>
</dbReference>